<dbReference type="AlphaFoldDB" id="A0A0B6SBM2"/>
<reference evidence="16 17" key="2">
    <citation type="journal article" date="2016" name="Appl. Microbiol. Biotechnol.">
        <title>Mutations improving production and secretion of extracellular lipase by Burkholderia glumae PG1.</title>
        <authorList>
            <person name="Knapp A."/>
            <person name="Voget S."/>
            <person name="Gao R."/>
            <person name="Zaburannyi N."/>
            <person name="Krysciak D."/>
            <person name="Breuer M."/>
            <person name="Hauer B."/>
            <person name="Streit W.R."/>
            <person name="Muller R."/>
            <person name="Daniel R."/>
            <person name="Jaeger K.E."/>
        </authorList>
    </citation>
    <scope>NUCLEOTIDE SEQUENCE [LARGE SCALE GENOMIC DNA]</scope>
    <source>
        <strain evidence="16 17">PG1</strain>
    </source>
</reference>
<dbReference type="Pfam" id="PF00005">
    <property type="entry name" value="ABC_tran"/>
    <property type="match status" value="1"/>
</dbReference>
<keyword evidence="4" id="KW-0997">Cell inner membrane</keyword>
<dbReference type="InterPro" id="IPR003593">
    <property type="entry name" value="AAA+_ATPase"/>
</dbReference>
<keyword evidence="10" id="KW-0445">Lipid transport</keyword>
<evidence type="ECO:0000259" key="14">
    <source>
        <dbReference type="PROSITE" id="PS50893"/>
    </source>
</evidence>
<evidence type="ECO:0000256" key="4">
    <source>
        <dbReference type="ARBA" id="ARBA00022519"/>
    </source>
</evidence>
<reference evidence="17" key="1">
    <citation type="submission" date="2011-03" db="EMBL/GenBank/DDBJ databases">
        <authorList>
            <person name="Voget S."/>
            <person name="Streit W.R."/>
            <person name="Jaeger K.E."/>
            <person name="Daniel R."/>
        </authorList>
    </citation>
    <scope>NUCLEOTIDE SEQUENCE [LARGE SCALE GENOMIC DNA]</scope>
    <source>
        <strain evidence="17">PG1</strain>
    </source>
</reference>
<evidence type="ECO:0000256" key="11">
    <source>
        <dbReference type="ARBA" id="ARBA00023136"/>
    </source>
</evidence>
<keyword evidence="2" id="KW-0813">Transport</keyword>
<feature type="transmembrane region" description="Helical" evidence="13">
    <location>
        <begin position="175"/>
        <end position="192"/>
    </location>
</feature>
<keyword evidence="9 13" id="KW-1133">Transmembrane helix</keyword>
<dbReference type="KEGG" id="bgp:BGL_2c15990"/>
<feature type="region of interest" description="Disordered" evidence="12">
    <location>
        <begin position="1"/>
        <end position="24"/>
    </location>
</feature>
<accession>A0A0B6SBM2</accession>
<dbReference type="GO" id="GO:0005524">
    <property type="term" value="F:ATP binding"/>
    <property type="evidence" value="ECO:0007669"/>
    <property type="project" value="UniProtKB-KW"/>
</dbReference>
<dbReference type="PROSITE" id="PS50929">
    <property type="entry name" value="ABC_TM1F"/>
    <property type="match status" value="1"/>
</dbReference>
<dbReference type="InterPro" id="IPR003439">
    <property type="entry name" value="ABC_transporter-like_ATP-bd"/>
</dbReference>
<dbReference type="Proteomes" id="UP000031838">
    <property type="component" value="Chromosome 2"/>
</dbReference>
<evidence type="ECO:0000259" key="15">
    <source>
        <dbReference type="PROSITE" id="PS50929"/>
    </source>
</evidence>
<feature type="transmembrane region" description="Helical" evidence="13">
    <location>
        <begin position="71"/>
        <end position="91"/>
    </location>
</feature>
<evidence type="ECO:0000256" key="6">
    <source>
        <dbReference type="ARBA" id="ARBA00022741"/>
    </source>
</evidence>
<keyword evidence="8" id="KW-1278">Translocase</keyword>
<evidence type="ECO:0000256" key="8">
    <source>
        <dbReference type="ARBA" id="ARBA00022967"/>
    </source>
</evidence>
<dbReference type="GO" id="GO:0006869">
    <property type="term" value="P:lipid transport"/>
    <property type="evidence" value="ECO:0007669"/>
    <property type="project" value="UniProtKB-KW"/>
</dbReference>
<dbReference type="PANTHER" id="PTHR24221:SF654">
    <property type="entry name" value="ATP-BINDING CASSETTE SUB-FAMILY B MEMBER 6"/>
    <property type="match status" value="1"/>
</dbReference>
<keyword evidence="7 16" id="KW-0067">ATP-binding</keyword>
<dbReference type="GO" id="GO:0140359">
    <property type="term" value="F:ABC-type transporter activity"/>
    <property type="evidence" value="ECO:0007669"/>
    <property type="project" value="InterPro"/>
</dbReference>
<dbReference type="Gene3D" id="1.20.1560.10">
    <property type="entry name" value="ABC transporter type 1, transmembrane domain"/>
    <property type="match status" value="1"/>
</dbReference>
<dbReference type="SUPFAM" id="SSF52540">
    <property type="entry name" value="P-loop containing nucleoside triphosphate hydrolases"/>
    <property type="match status" value="1"/>
</dbReference>
<dbReference type="PANTHER" id="PTHR24221">
    <property type="entry name" value="ATP-BINDING CASSETTE SUB-FAMILY B"/>
    <property type="match status" value="1"/>
</dbReference>
<dbReference type="PROSITE" id="PS50893">
    <property type="entry name" value="ABC_TRANSPORTER_2"/>
    <property type="match status" value="1"/>
</dbReference>
<evidence type="ECO:0000256" key="1">
    <source>
        <dbReference type="ARBA" id="ARBA00004651"/>
    </source>
</evidence>
<dbReference type="InterPro" id="IPR036640">
    <property type="entry name" value="ABC1_TM_sf"/>
</dbReference>
<dbReference type="SMART" id="SM00382">
    <property type="entry name" value="AAA"/>
    <property type="match status" value="1"/>
</dbReference>
<keyword evidence="11 13" id="KW-0472">Membrane</keyword>
<evidence type="ECO:0000256" key="3">
    <source>
        <dbReference type="ARBA" id="ARBA00022475"/>
    </source>
</evidence>
<keyword evidence="6" id="KW-0547">Nucleotide-binding</keyword>
<evidence type="ECO:0000256" key="5">
    <source>
        <dbReference type="ARBA" id="ARBA00022692"/>
    </source>
</evidence>
<feature type="transmembrane region" description="Helical" evidence="13">
    <location>
        <begin position="151"/>
        <end position="169"/>
    </location>
</feature>
<sequence>MPSSSQRNAVPPTEAGEAPRQGPWSIMRPVRGQIGFAMGLAALAALLGLGFLLSLAWTFRRLDAAPEVWPLDPVAAAIVCLIGSYLARLAAFGQSHRAAFRLELILRRALVAHLTRVPLGTLEEIGAGALSKVVHDDVKALHVFVADSTPFCARAFFGPAVMFLALIWLDWRFALGVVAVLGTGFAVLALAIRNSVEMSRLYNAARERVSTAVIEFVQAMPVVRTFDAGYSTFGRYQHALDAYLDVLTRWYRQAGFGARFSLAVLNPLPTLLALLWIGLALMVHDAVDFATWVGALLVGTGIAEAVTPMMALNHMVDKAKLSVARIQQIMALPVMTVPQQARLPGDASVRFERVGFRYGRDDDSSGAGAGAPALDDVSFRVEPGTTTALVGSSGAGKTTVARLIPRLRDVDTGRVLVGGVDVRELASDTLMSQVSFVFQETFLFADTIANNIRLGSPDSTMDEVIAAAVAARAHDFIMALPDGYASLAGERGTFLSGGQRQRITIARAILQNRPILVLDEATAFADAENEMKLIEALTQLMHGKTVVTIAHRLAAIRDAEQILVFEGGRLVEQGRHDALLARHGRYAQLWEDHERVHRWALRGEAAAGAARQAEEGTR</sequence>
<feature type="transmembrane region" description="Helical" evidence="13">
    <location>
        <begin position="34"/>
        <end position="59"/>
    </location>
</feature>
<gene>
    <name evidence="16" type="ORF">BGL_2c15990</name>
</gene>
<protein>
    <submittedName>
        <fullName evidence="16">Putative ABC transporter protein, ATP-binding protein</fullName>
    </submittedName>
</protein>
<dbReference type="FunFam" id="3.40.50.300:FF:000221">
    <property type="entry name" value="Multidrug ABC transporter ATP-binding protein"/>
    <property type="match status" value="1"/>
</dbReference>
<feature type="transmembrane region" description="Helical" evidence="13">
    <location>
        <begin position="260"/>
        <end position="283"/>
    </location>
</feature>
<evidence type="ECO:0000256" key="2">
    <source>
        <dbReference type="ARBA" id="ARBA00022448"/>
    </source>
</evidence>
<dbReference type="Pfam" id="PF00664">
    <property type="entry name" value="ABC_membrane"/>
    <property type="match status" value="1"/>
</dbReference>
<evidence type="ECO:0000256" key="7">
    <source>
        <dbReference type="ARBA" id="ARBA00022840"/>
    </source>
</evidence>
<evidence type="ECO:0000256" key="10">
    <source>
        <dbReference type="ARBA" id="ARBA00023055"/>
    </source>
</evidence>
<organism evidence="16 17">
    <name type="scientific">Burkholderia plantarii</name>
    <dbReference type="NCBI Taxonomy" id="41899"/>
    <lineage>
        <taxon>Bacteria</taxon>
        <taxon>Pseudomonadati</taxon>
        <taxon>Pseudomonadota</taxon>
        <taxon>Betaproteobacteria</taxon>
        <taxon>Burkholderiales</taxon>
        <taxon>Burkholderiaceae</taxon>
        <taxon>Burkholderia</taxon>
    </lineage>
</organism>
<keyword evidence="3" id="KW-1003">Cell membrane</keyword>
<evidence type="ECO:0000313" key="16">
    <source>
        <dbReference type="EMBL" id="AJK49666.1"/>
    </source>
</evidence>
<evidence type="ECO:0000256" key="12">
    <source>
        <dbReference type="SAM" id="MobiDB-lite"/>
    </source>
</evidence>
<dbReference type="GO" id="GO:0016887">
    <property type="term" value="F:ATP hydrolysis activity"/>
    <property type="evidence" value="ECO:0007669"/>
    <property type="project" value="InterPro"/>
</dbReference>
<dbReference type="EMBL" id="CP002581">
    <property type="protein sequence ID" value="AJK49666.1"/>
    <property type="molecule type" value="Genomic_DNA"/>
</dbReference>
<dbReference type="GO" id="GO:0005886">
    <property type="term" value="C:plasma membrane"/>
    <property type="evidence" value="ECO:0007669"/>
    <property type="project" value="UniProtKB-SubCell"/>
</dbReference>
<comment type="subcellular location">
    <subcellularLocation>
        <location evidence="1">Cell membrane</location>
        <topology evidence="1">Multi-pass membrane protein</topology>
    </subcellularLocation>
</comment>
<dbReference type="InterPro" id="IPR039421">
    <property type="entry name" value="Type_1_exporter"/>
</dbReference>
<dbReference type="HOGENOM" id="CLU_000604_84_9_4"/>
<dbReference type="KEGG" id="bpla:bpln_2g16680"/>
<dbReference type="InterPro" id="IPR027417">
    <property type="entry name" value="P-loop_NTPase"/>
</dbReference>
<dbReference type="PROSITE" id="PS00211">
    <property type="entry name" value="ABC_TRANSPORTER_1"/>
    <property type="match status" value="1"/>
</dbReference>
<dbReference type="InterPro" id="IPR017871">
    <property type="entry name" value="ABC_transporter-like_CS"/>
</dbReference>
<evidence type="ECO:0000313" key="17">
    <source>
        <dbReference type="Proteomes" id="UP000031838"/>
    </source>
</evidence>
<keyword evidence="5 13" id="KW-0812">Transmembrane</keyword>
<proteinExistence type="predicted"/>
<feature type="domain" description="ABC transporter" evidence="14">
    <location>
        <begin position="349"/>
        <end position="592"/>
    </location>
</feature>
<feature type="transmembrane region" description="Helical" evidence="13">
    <location>
        <begin position="289"/>
        <end position="312"/>
    </location>
</feature>
<evidence type="ECO:0000256" key="13">
    <source>
        <dbReference type="SAM" id="Phobius"/>
    </source>
</evidence>
<evidence type="ECO:0000256" key="9">
    <source>
        <dbReference type="ARBA" id="ARBA00022989"/>
    </source>
</evidence>
<dbReference type="Gene3D" id="3.40.50.300">
    <property type="entry name" value="P-loop containing nucleotide triphosphate hydrolases"/>
    <property type="match status" value="1"/>
</dbReference>
<feature type="domain" description="ABC transmembrane type-1" evidence="15">
    <location>
        <begin position="36"/>
        <end position="318"/>
    </location>
</feature>
<dbReference type="SUPFAM" id="SSF90123">
    <property type="entry name" value="ABC transporter transmembrane region"/>
    <property type="match status" value="1"/>
</dbReference>
<keyword evidence="17" id="KW-1185">Reference proteome</keyword>
<dbReference type="InterPro" id="IPR011527">
    <property type="entry name" value="ABC1_TM_dom"/>
</dbReference>
<name>A0A0B6SBM2_BURPL</name>